<feature type="compositionally biased region" description="Polar residues" evidence="1">
    <location>
        <begin position="26"/>
        <end position="40"/>
    </location>
</feature>
<evidence type="ECO:0000313" key="2">
    <source>
        <dbReference type="EMBL" id="KAG5606490.1"/>
    </source>
</evidence>
<evidence type="ECO:0000313" key="3">
    <source>
        <dbReference type="Proteomes" id="UP000824120"/>
    </source>
</evidence>
<dbReference type="Proteomes" id="UP000824120">
    <property type="component" value="Chromosome 5"/>
</dbReference>
<keyword evidence="3" id="KW-1185">Reference proteome</keyword>
<gene>
    <name evidence="2" type="ORF">H5410_027982</name>
</gene>
<feature type="region of interest" description="Disordered" evidence="1">
    <location>
        <begin position="1"/>
        <end position="84"/>
    </location>
</feature>
<proteinExistence type="predicted"/>
<dbReference type="AlphaFoldDB" id="A0A9J5Z1D1"/>
<organism evidence="2 3">
    <name type="scientific">Solanum commersonii</name>
    <name type="common">Commerson's wild potato</name>
    <name type="synonym">Commerson's nightshade</name>
    <dbReference type="NCBI Taxonomy" id="4109"/>
    <lineage>
        <taxon>Eukaryota</taxon>
        <taxon>Viridiplantae</taxon>
        <taxon>Streptophyta</taxon>
        <taxon>Embryophyta</taxon>
        <taxon>Tracheophyta</taxon>
        <taxon>Spermatophyta</taxon>
        <taxon>Magnoliopsida</taxon>
        <taxon>eudicotyledons</taxon>
        <taxon>Gunneridae</taxon>
        <taxon>Pentapetalae</taxon>
        <taxon>asterids</taxon>
        <taxon>lamiids</taxon>
        <taxon>Solanales</taxon>
        <taxon>Solanaceae</taxon>
        <taxon>Solanoideae</taxon>
        <taxon>Solaneae</taxon>
        <taxon>Solanum</taxon>
    </lineage>
</organism>
<evidence type="ECO:0000256" key="1">
    <source>
        <dbReference type="SAM" id="MobiDB-lite"/>
    </source>
</evidence>
<name>A0A9J5Z1D1_SOLCO</name>
<dbReference type="EMBL" id="JACXVP010000005">
    <property type="protein sequence ID" value="KAG5606490.1"/>
    <property type="molecule type" value="Genomic_DNA"/>
</dbReference>
<evidence type="ECO:0008006" key="4">
    <source>
        <dbReference type="Google" id="ProtNLM"/>
    </source>
</evidence>
<feature type="compositionally biased region" description="Basic and acidic residues" evidence="1">
    <location>
        <begin position="12"/>
        <end position="24"/>
    </location>
</feature>
<dbReference type="PANTHER" id="PTHR33022">
    <property type="entry name" value="DUF1985 DOMAIN-CONTAINING PROTEIN"/>
    <property type="match status" value="1"/>
</dbReference>
<comment type="caution">
    <text evidence="2">The sequence shown here is derived from an EMBL/GenBank/DDBJ whole genome shotgun (WGS) entry which is preliminary data.</text>
</comment>
<accession>A0A9J5Z1D1</accession>
<dbReference type="PANTHER" id="PTHR33022:SF13">
    <property type="entry name" value="UBIQUITIN-LIKE PROTEASE FAMILY PROFILE DOMAIN-CONTAINING PROTEIN"/>
    <property type="match status" value="1"/>
</dbReference>
<reference evidence="2 3" key="1">
    <citation type="submission" date="2020-09" db="EMBL/GenBank/DDBJ databases">
        <title>De no assembly of potato wild relative species, Solanum commersonii.</title>
        <authorList>
            <person name="Cho K."/>
        </authorList>
    </citation>
    <scope>NUCLEOTIDE SEQUENCE [LARGE SCALE GENOMIC DNA]</scope>
    <source>
        <strain evidence="2">LZ3.2</strain>
        <tissue evidence="2">Leaf</tissue>
    </source>
</reference>
<sequence>VLDLPDNMGVSHSEHSMSTDKPISHSEYSMSTDKPTQDISDNIPGFEDFSCKPPDQESPVIQKESFSIPDSAGPSSNPKEKKDFSEIEEVKQYLKEYKIVARSIPISEEELIKEDNFVNNDLVDNIDVEVEEQTHVQQHEVVEFVDTSKDQQAGEDVSNEVIDDVVEVGTKTTEQATVVQDFADKLQHNIPLPNKVSVNIDTSNSTTSTSICSGTQEAINALIAGLQTPLYVQPLSAFNKLPMKILDNEMVVYELSETPVQRYRIPSKKIQSPYLTEFSSSDKGKQNFEEEVRLISPFDGCGISYQPLSNLLDEYSKWVSKGLLKTHDINGLFDQTERTDWSSLDAYKDSQTGMFLGPEHIFQVECVQDCNKKAIASAFVEFLSDGIPVPKIGFHSEYLRTLYGALL</sequence>
<feature type="non-terminal residue" evidence="2">
    <location>
        <position position="407"/>
    </location>
</feature>
<protein>
    <recommendedName>
        <fullName evidence="4">Ulp1 protease family, C-terminal catalytic domain containing protein</fullName>
    </recommendedName>
</protein>